<dbReference type="EMBL" id="CP000245">
    <property type="protein sequence ID" value="AEG93257.1"/>
    <property type="molecule type" value="Genomic_DNA"/>
</dbReference>
<name>F5XZ87_RAMTT</name>
<keyword evidence="1" id="KW-0732">Signal</keyword>
<organism evidence="3 4">
    <name type="scientific">Ramlibacter tataouinensis (strain ATCC BAA-407 / DSM 14655 / LMG 21543 / TTB310)</name>
    <dbReference type="NCBI Taxonomy" id="365046"/>
    <lineage>
        <taxon>Bacteria</taxon>
        <taxon>Pseudomonadati</taxon>
        <taxon>Pseudomonadota</taxon>
        <taxon>Betaproteobacteria</taxon>
        <taxon>Burkholderiales</taxon>
        <taxon>Comamonadaceae</taxon>
        <taxon>Ramlibacter</taxon>
    </lineage>
</organism>
<gene>
    <name evidence="3" type="ordered locus">Rta_21610</name>
</gene>
<dbReference type="STRING" id="365046.Rta_21610"/>
<reference evidence="4" key="1">
    <citation type="submission" date="2006-01" db="EMBL/GenBank/DDBJ databases">
        <title>Genome of the cyst-dividing bacterium Ramlibacter tataouinensis.</title>
        <authorList>
            <person name="Barakat M."/>
            <person name="Ortet P."/>
            <person name="De Luca G."/>
            <person name="Jourlin-Castelli C."/>
            <person name="Ansaldi M."/>
            <person name="Py B."/>
            <person name="Fichant G."/>
            <person name="Coutinho P."/>
            <person name="Voulhoux R."/>
            <person name="Bastien O."/>
            <person name="Roy S."/>
            <person name="Marechal E."/>
            <person name="Henrissat B."/>
            <person name="Quentin Y."/>
            <person name="Noirot P."/>
            <person name="Filloux A."/>
            <person name="Mejean V."/>
            <person name="DuBow M."/>
            <person name="Barras F."/>
            <person name="Heulin T."/>
        </authorList>
    </citation>
    <scope>NUCLEOTIDE SEQUENCE [LARGE SCALE GENOMIC DNA]</scope>
    <source>
        <strain evidence="4">ATCC BAA-407 / DSM 14655 / LMG 21543 / TTB310</strain>
    </source>
</reference>
<accession>F5XZ87</accession>
<feature type="domain" description="Hemerythrin-like" evidence="2">
    <location>
        <begin position="39"/>
        <end position="157"/>
    </location>
</feature>
<dbReference type="Gene3D" id="1.20.120.520">
    <property type="entry name" value="nmb1532 protein domain like"/>
    <property type="match status" value="1"/>
</dbReference>
<dbReference type="PANTHER" id="PTHR35585">
    <property type="entry name" value="HHE DOMAIN PROTEIN (AFU_ORTHOLOGUE AFUA_4G00730)"/>
    <property type="match status" value="1"/>
</dbReference>
<evidence type="ECO:0000259" key="2">
    <source>
        <dbReference type="Pfam" id="PF01814"/>
    </source>
</evidence>
<proteinExistence type="predicted"/>
<evidence type="ECO:0000313" key="4">
    <source>
        <dbReference type="Proteomes" id="UP000008385"/>
    </source>
</evidence>
<dbReference type="PANTHER" id="PTHR35585:SF1">
    <property type="entry name" value="HHE DOMAIN PROTEIN (AFU_ORTHOLOGUE AFUA_4G00730)"/>
    <property type="match status" value="1"/>
</dbReference>
<dbReference type="HOGENOM" id="CLU_079417_3_0_4"/>
<evidence type="ECO:0000313" key="3">
    <source>
        <dbReference type="EMBL" id="AEG93257.1"/>
    </source>
</evidence>
<dbReference type="InterPro" id="IPR012312">
    <property type="entry name" value="Hemerythrin-like"/>
</dbReference>
<reference evidence="3 4" key="2">
    <citation type="journal article" date="2011" name="PLoS ONE">
        <title>The Cyst-Dividing Bacterium Ramlibacter tataouinensis TTB310 Genome Reveals a Well-Stocked Toolbox for Adaptation to a Desert Environment.</title>
        <authorList>
            <person name="De Luca G."/>
            <person name="Barakat M."/>
            <person name="Ortet P."/>
            <person name="Fochesato S."/>
            <person name="Jourlin-Castelli C."/>
            <person name="Ansaldi M."/>
            <person name="Py B."/>
            <person name="Fichant G."/>
            <person name="Coutinho P.M."/>
            <person name="Voulhoux R."/>
            <person name="Bastien O."/>
            <person name="Marechal E."/>
            <person name="Henrissat B."/>
            <person name="Quentin Y."/>
            <person name="Noirot P."/>
            <person name="Filloux A."/>
            <person name="Mejean V."/>
            <person name="Dubow M.S."/>
            <person name="Barras F."/>
            <person name="Barbe V."/>
            <person name="Weissenbach J."/>
            <person name="Mihalcescu I."/>
            <person name="Vermeglio A."/>
            <person name="Achouak W."/>
            <person name="Heulin T."/>
        </authorList>
    </citation>
    <scope>NUCLEOTIDE SEQUENCE [LARGE SCALE GENOMIC DNA]</scope>
    <source>
        <strain evidence="4">ATCC BAA-407 / DSM 14655 / LMG 21543 / TTB310</strain>
    </source>
</reference>
<sequence length="189" mass="20767">MPTLDLSRRVLVASAAAAALLPLRQAVAQTAAAKGDWLSMIKAHHALIAKSFDELMASEKRTYLQRDRLIRAIGYQLTAHSVAEENVIYPALAMAGMTSESDKLYLDQAHAKVMNAQMEMATRANREGKDWMAPAKSLQAAVLKHAKEDEEGNIYPKLQQKLDAAMNKMLTADYQREFASVKPVRAAAG</sequence>
<dbReference type="Proteomes" id="UP000008385">
    <property type="component" value="Chromosome"/>
</dbReference>
<protein>
    <recommendedName>
        <fullName evidence="2">Hemerythrin-like domain-containing protein</fullName>
    </recommendedName>
</protein>
<feature type="signal peptide" evidence="1">
    <location>
        <begin position="1"/>
        <end position="28"/>
    </location>
</feature>
<evidence type="ECO:0000256" key="1">
    <source>
        <dbReference type="SAM" id="SignalP"/>
    </source>
</evidence>
<keyword evidence="4" id="KW-1185">Reference proteome</keyword>
<dbReference type="OrthoDB" id="7061066at2"/>
<dbReference type="RefSeq" id="WP_013901489.1">
    <property type="nucleotide sequence ID" value="NC_015677.1"/>
</dbReference>
<dbReference type="KEGG" id="rta:Rta_21610"/>
<dbReference type="eggNOG" id="COG5592">
    <property type="taxonomic scope" value="Bacteria"/>
</dbReference>
<dbReference type="Pfam" id="PF01814">
    <property type="entry name" value="Hemerythrin"/>
    <property type="match status" value="1"/>
</dbReference>
<feature type="chain" id="PRO_5003335422" description="Hemerythrin-like domain-containing protein" evidence="1">
    <location>
        <begin position="29"/>
        <end position="189"/>
    </location>
</feature>
<dbReference type="AlphaFoldDB" id="F5XZ87"/>